<evidence type="ECO:0000313" key="2">
    <source>
        <dbReference type="Proteomes" id="UP000502831"/>
    </source>
</evidence>
<dbReference type="RefSeq" id="WP_167749412.1">
    <property type="nucleotide sequence ID" value="NZ_CP039734.2"/>
</dbReference>
<dbReference type="AlphaFoldDB" id="A0A6G9VRU5"/>
<gene>
    <name evidence="1" type="ORF">FA584_03690</name>
</gene>
<dbReference type="EMBL" id="CP039734">
    <property type="protein sequence ID" value="QIR75359.1"/>
    <property type="molecule type" value="Genomic_DNA"/>
</dbReference>
<reference evidence="1 2" key="1">
    <citation type="journal article" date="2017" name="Environ. Sci. Technol.">
        <title>Organohalide Respiration with Chlorinated Ethenes under Low pH Conditions.</title>
        <authorList>
            <person name="Yang Y."/>
            <person name="Capiro N.L."/>
            <person name="Marcet T.F."/>
            <person name="Yan J."/>
            <person name="Pennell K.D."/>
            <person name="Loffler F.E."/>
        </authorList>
    </citation>
    <scope>NUCLEOTIDE SEQUENCE [LARGE SCALE GENOMIC DNA]</scope>
    <source>
        <strain evidence="1 2">ACSDCE</strain>
    </source>
</reference>
<protein>
    <submittedName>
        <fullName evidence="1">Uncharacterized protein</fullName>
    </submittedName>
</protein>
<dbReference type="InterPro" id="IPR045455">
    <property type="entry name" value="NrS-1_pol-like_helicase"/>
</dbReference>
<dbReference type="Pfam" id="PF19263">
    <property type="entry name" value="DUF5906"/>
    <property type="match status" value="1"/>
</dbReference>
<dbReference type="Gene3D" id="3.40.50.300">
    <property type="entry name" value="P-loop containing nucleotide triphosphate hydrolases"/>
    <property type="match status" value="1"/>
</dbReference>
<organism evidence="1 2">
    <name type="scientific">Sulfurospirillum diekertiae</name>
    <dbReference type="NCBI Taxonomy" id="1854492"/>
    <lineage>
        <taxon>Bacteria</taxon>
        <taxon>Pseudomonadati</taxon>
        <taxon>Campylobacterota</taxon>
        <taxon>Epsilonproteobacteria</taxon>
        <taxon>Campylobacterales</taxon>
        <taxon>Sulfurospirillaceae</taxon>
        <taxon>Sulfurospirillum</taxon>
    </lineage>
</organism>
<evidence type="ECO:0000313" key="1">
    <source>
        <dbReference type="EMBL" id="QIR75359.1"/>
    </source>
</evidence>
<accession>A0A6G9VRU5</accession>
<dbReference type="InterPro" id="IPR027417">
    <property type="entry name" value="P-loop_NTPase"/>
</dbReference>
<sequence>MKYSHLTHELGKLNPQQLDEALSELSSLAQQDKILNSIRTGILPDSSFIFRSINGINFFKGDEISLIHTETATAFVASNFGESKVTSAMLQKLPVLDVVFNPQEVERIKDNKFNTFSATQYVKDAPRSHRMRKLSMEAVKSYPNTYFLLQSLFNSNDEHILHFLNWLSACFNERKKLGVCYILKGIQGAGKNVFYDNFIVKALGEKHAITVDNARLQGKFNSYLDHTLFVAWNEIKGNFNESNTTSDLLKGYISESMLQIEAKGVNSTMKPSYFNSLMFSNHEVPFVIEPSDRRFVVIETSSVPLRTAVENTLQISMIDFINRIKSEADSFIDFIFSLDYDLNKASLAFSTEAKKVISNASVSSLKTLANDLKVNRNSKTVESLYAQFVELKADYRGDDFEKSLKSFLFGFISGKMFTFDFDFALSLLGGYDKATQNKKNKDIDSFFGKSTSSLGKRYRKIGEPISEIKDTEKFLNELMGYIPFNETVARVTEKAVNTIILDKNTKEFYPEDYIEFFAYLDELQDEEEAKKVSNSDAEFDFNNPKQAIL</sequence>
<proteinExistence type="predicted"/>
<name>A0A6G9VRU5_9BACT</name>
<dbReference type="Proteomes" id="UP000502831">
    <property type="component" value="Chromosome"/>
</dbReference>